<proteinExistence type="predicted"/>
<dbReference type="RefSeq" id="WP_184055468.1">
    <property type="nucleotide sequence ID" value="NZ_JACIJK010000003.1"/>
</dbReference>
<evidence type="ECO:0000259" key="1">
    <source>
        <dbReference type="Pfam" id="PF13400"/>
    </source>
</evidence>
<name>A0A7W9BCF4_9SPHN</name>
<comment type="caution">
    <text evidence="2">The sequence shown here is derived from an EMBL/GenBank/DDBJ whole genome shotgun (WGS) entry which is preliminary data.</text>
</comment>
<evidence type="ECO:0000313" key="2">
    <source>
        <dbReference type="EMBL" id="MBB5714281.1"/>
    </source>
</evidence>
<reference evidence="2 3" key="1">
    <citation type="submission" date="2020-08" db="EMBL/GenBank/DDBJ databases">
        <title>Genomic Encyclopedia of Type Strains, Phase IV (KMG-IV): sequencing the most valuable type-strain genomes for metagenomic binning, comparative biology and taxonomic classification.</title>
        <authorList>
            <person name="Goeker M."/>
        </authorList>
    </citation>
    <scope>NUCLEOTIDE SEQUENCE [LARGE SCALE GENOMIC DNA]</scope>
    <source>
        <strain evidence="2 3">DSM 100044</strain>
    </source>
</reference>
<protein>
    <recommendedName>
        <fullName evidence="1">Putative Flp pilus-assembly TadG-like N-terminal domain-containing protein</fullName>
    </recommendedName>
</protein>
<dbReference type="Proteomes" id="UP000546200">
    <property type="component" value="Unassembled WGS sequence"/>
</dbReference>
<organism evidence="2 3">
    <name type="scientific">Sphingomonas aerophila</name>
    <dbReference type="NCBI Taxonomy" id="1344948"/>
    <lineage>
        <taxon>Bacteria</taxon>
        <taxon>Pseudomonadati</taxon>
        <taxon>Pseudomonadota</taxon>
        <taxon>Alphaproteobacteria</taxon>
        <taxon>Sphingomonadales</taxon>
        <taxon>Sphingomonadaceae</taxon>
        <taxon>Sphingomonas</taxon>
    </lineage>
</organism>
<gene>
    <name evidence="2" type="ORF">FHS94_001112</name>
</gene>
<dbReference type="InterPro" id="IPR028087">
    <property type="entry name" value="Tad_N"/>
</dbReference>
<evidence type="ECO:0000313" key="3">
    <source>
        <dbReference type="Proteomes" id="UP000546200"/>
    </source>
</evidence>
<accession>A0A7W9BCF4</accession>
<keyword evidence="3" id="KW-1185">Reference proteome</keyword>
<dbReference type="AlphaFoldDB" id="A0A7W9BCF4"/>
<dbReference type="Pfam" id="PF13400">
    <property type="entry name" value="Tad"/>
    <property type="match status" value="1"/>
</dbReference>
<sequence length="489" mass="51740">MIVGFAILPMVFATGMGIDYSRAARLRTKLNSLADAAALAAVTKPMMNKTATEARDLAATTFTAQVALLSDLAGAPQLQVDMHGATDASAERTVTVSYTAESVNIFAGILGLRTLSIGGSSTANAMKAPNMDFYITLDTSPSMALPTTSAGIATMDTKLKCSFACHTNRIEGHTPGELPSLILDDAKFAIVKGTSYGTSGFGSDQKTIIDANGSYIYANRTATDSKCRVSASQNNDICVYNADGTFVDSYWYTNNQGIRTRITDERGAIVDLMALAQTYATKNNRKYRAGLWTFDHSTNLQEIATFPSPLTSVSALAGKVDAVLVNDKAGGGRPPNGTGGSEYLFTSYKSILDRMAANVLPTKSGQGTDAPGDTPQAFLFMVTDGMSDENIGAGRTRNAMQQAQIDTCTAIKARGIKIAILYTEYTVESIKDDEPGQRAIATAAIPKIAPALTKCASPGLMYTVSTDESISAKLQELFTNAIASAHLTQ</sequence>
<feature type="domain" description="Putative Flp pilus-assembly TadG-like N-terminal" evidence="1">
    <location>
        <begin position="2"/>
        <end position="42"/>
    </location>
</feature>
<dbReference type="EMBL" id="JACIJK010000003">
    <property type="protein sequence ID" value="MBB5714281.1"/>
    <property type="molecule type" value="Genomic_DNA"/>
</dbReference>